<dbReference type="Gene3D" id="3.40.50.150">
    <property type="entry name" value="Vaccinia Virus protein VP39"/>
    <property type="match status" value="1"/>
</dbReference>
<dbReference type="Proteomes" id="UP001652445">
    <property type="component" value="Unassembled WGS sequence"/>
</dbReference>
<keyword evidence="1" id="KW-0489">Methyltransferase</keyword>
<accession>A0ABT2U8I8</accession>
<gene>
    <name evidence="1" type="ORF">OB236_02300</name>
</gene>
<proteinExistence type="predicted"/>
<dbReference type="SUPFAM" id="SSF53335">
    <property type="entry name" value="S-adenosyl-L-methionine-dependent methyltransferases"/>
    <property type="match status" value="1"/>
</dbReference>
<keyword evidence="1" id="KW-0808">Transferase</keyword>
<sequence>MLVETKSQVHEKLLFLYKFVCSPGQIGSVTPSSRYLANKMVSSVPWDQISSIAELGAGTGAITKHIQAVRQANTKVLLFEKDPYLQQALERHYPQFACYSDGRDLSFAMRQESIEQLDAIISGLPFFNFPQAIRDQLMNQIVASLKTGGLFIAFQYSLQMKSQLSEYFDIEAVHWVPLNLPPAFVYVCRKKGARQS</sequence>
<dbReference type="GO" id="GO:0008168">
    <property type="term" value="F:methyltransferase activity"/>
    <property type="evidence" value="ECO:0007669"/>
    <property type="project" value="UniProtKB-KW"/>
</dbReference>
<evidence type="ECO:0000313" key="1">
    <source>
        <dbReference type="EMBL" id="MCU6790950.1"/>
    </source>
</evidence>
<keyword evidence="2" id="KW-1185">Reference proteome</keyword>
<reference evidence="1 2" key="1">
    <citation type="submission" date="2022-09" db="EMBL/GenBank/DDBJ databases">
        <authorList>
            <person name="Han X.L."/>
            <person name="Wang Q."/>
            <person name="Lu T."/>
        </authorList>
    </citation>
    <scope>NUCLEOTIDE SEQUENCE [LARGE SCALE GENOMIC DNA]</scope>
    <source>
        <strain evidence="1 2">WQ 127069</strain>
    </source>
</reference>
<organism evidence="1 2">
    <name type="scientific">Paenibacillus baimaensis</name>
    <dbReference type="NCBI Taxonomy" id="2982185"/>
    <lineage>
        <taxon>Bacteria</taxon>
        <taxon>Bacillati</taxon>
        <taxon>Bacillota</taxon>
        <taxon>Bacilli</taxon>
        <taxon>Bacillales</taxon>
        <taxon>Paenibacillaceae</taxon>
        <taxon>Paenibacillus</taxon>
    </lineage>
</organism>
<dbReference type="CDD" id="cd02440">
    <property type="entry name" value="AdoMet_MTases"/>
    <property type="match status" value="1"/>
</dbReference>
<dbReference type="EMBL" id="JAOQIO010000007">
    <property type="protein sequence ID" value="MCU6790950.1"/>
    <property type="molecule type" value="Genomic_DNA"/>
</dbReference>
<evidence type="ECO:0000313" key="2">
    <source>
        <dbReference type="Proteomes" id="UP001652445"/>
    </source>
</evidence>
<dbReference type="RefSeq" id="WP_262682506.1">
    <property type="nucleotide sequence ID" value="NZ_JAOQIO010000007.1"/>
</dbReference>
<dbReference type="GO" id="GO:0032259">
    <property type="term" value="P:methylation"/>
    <property type="evidence" value="ECO:0007669"/>
    <property type="project" value="UniProtKB-KW"/>
</dbReference>
<name>A0ABT2U8I8_9BACL</name>
<comment type="caution">
    <text evidence="1">The sequence shown here is derived from an EMBL/GenBank/DDBJ whole genome shotgun (WGS) entry which is preliminary data.</text>
</comment>
<protein>
    <submittedName>
        <fullName evidence="1">Phospholipid methyltransferase</fullName>
    </submittedName>
</protein>
<dbReference type="InterPro" id="IPR029063">
    <property type="entry name" value="SAM-dependent_MTases_sf"/>
</dbReference>